<feature type="region of interest" description="Disordered" evidence="18">
    <location>
        <begin position="516"/>
        <end position="547"/>
    </location>
</feature>
<dbReference type="AlphaFoldDB" id="A0AAW2RD72"/>
<keyword evidence="3" id="KW-0723">Serine/threonine-protein kinase</keyword>
<comment type="subcellular location">
    <subcellularLocation>
        <location evidence="1">Membrane</location>
        <topology evidence="1">Single-pass type I membrane protein</topology>
    </subcellularLocation>
</comment>
<keyword evidence="6" id="KW-0732">Signal</keyword>
<dbReference type="FunFam" id="3.30.200.20:FF:000039">
    <property type="entry name" value="receptor-like protein kinase FERONIA"/>
    <property type="match status" value="1"/>
</dbReference>
<dbReference type="SMART" id="SM00220">
    <property type="entry name" value="S_TKc"/>
    <property type="match status" value="2"/>
</dbReference>
<keyword evidence="4" id="KW-0808">Transferase</keyword>
<evidence type="ECO:0000259" key="19">
    <source>
        <dbReference type="PROSITE" id="PS50011"/>
    </source>
</evidence>
<evidence type="ECO:0000256" key="5">
    <source>
        <dbReference type="ARBA" id="ARBA00022692"/>
    </source>
</evidence>
<dbReference type="Gene3D" id="1.10.510.10">
    <property type="entry name" value="Transferase(Phosphotransferase) domain 1"/>
    <property type="match status" value="3"/>
</dbReference>
<evidence type="ECO:0000256" key="17">
    <source>
        <dbReference type="PROSITE-ProRule" id="PRU10141"/>
    </source>
</evidence>
<evidence type="ECO:0000256" key="14">
    <source>
        <dbReference type="ARBA" id="ARBA00023180"/>
    </source>
</evidence>
<gene>
    <name evidence="20" type="ORF">Sradi_3066100</name>
</gene>
<dbReference type="InterPro" id="IPR011009">
    <property type="entry name" value="Kinase-like_dom_sf"/>
</dbReference>
<evidence type="ECO:0000256" key="1">
    <source>
        <dbReference type="ARBA" id="ARBA00004479"/>
    </source>
</evidence>
<dbReference type="PROSITE" id="PS00107">
    <property type="entry name" value="PROTEIN_KINASE_ATP"/>
    <property type="match status" value="1"/>
</dbReference>
<evidence type="ECO:0000256" key="13">
    <source>
        <dbReference type="ARBA" id="ARBA00023170"/>
    </source>
</evidence>
<dbReference type="InterPro" id="IPR008271">
    <property type="entry name" value="Ser/Thr_kinase_AS"/>
</dbReference>
<feature type="binding site" evidence="17">
    <location>
        <position position="235"/>
    </location>
    <ligand>
        <name>ATP</name>
        <dbReference type="ChEBI" id="CHEBI:30616"/>
    </ligand>
</feature>
<evidence type="ECO:0000256" key="3">
    <source>
        <dbReference type="ARBA" id="ARBA00022527"/>
    </source>
</evidence>
<keyword evidence="9 17" id="KW-0067">ATP-binding</keyword>
<evidence type="ECO:0000256" key="7">
    <source>
        <dbReference type="ARBA" id="ARBA00022741"/>
    </source>
</evidence>
<evidence type="ECO:0000256" key="10">
    <source>
        <dbReference type="ARBA" id="ARBA00022989"/>
    </source>
</evidence>
<evidence type="ECO:0000313" key="20">
    <source>
        <dbReference type="EMBL" id="KAL0377606.1"/>
    </source>
</evidence>
<evidence type="ECO:0000256" key="18">
    <source>
        <dbReference type="SAM" id="MobiDB-lite"/>
    </source>
</evidence>
<dbReference type="FunFam" id="1.10.510.10:FF:000060">
    <property type="entry name" value="G-type lectin S-receptor-like serine/threonine-protein kinase"/>
    <property type="match status" value="1"/>
</dbReference>
<dbReference type="InterPro" id="IPR017441">
    <property type="entry name" value="Protein_kinase_ATP_BS"/>
</dbReference>
<keyword evidence="13 20" id="KW-0675">Receptor</keyword>
<dbReference type="PROSITE" id="PS00108">
    <property type="entry name" value="PROTEIN_KINASE_ST"/>
    <property type="match status" value="1"/>
</dbReference>
<keyword evidence="7 17" id="KW-0547">Nucleotide-binding</keyword>
<dbReference type="PANTHER" id="PTHR27006">
    <property type="entry name" value="PROMASTIGOTE SURFACE ANTIGEN PROTEIN PSA"/>
    <property type="match status" value="1"/>
</dbReference>
<dbReference type="EC" id="2.7.11.1" evidence="2"/>
<keyword evidence="10" id="KW-1133">Transmembrane helix</keyword>
<protein>
    <recommendedName>
        <fullName evidence="2">non-specific serine/threonine protein kinase</fullName>
        <ecNumber evidence="2">2.7.11.1</ecNumber>
    </recommendedName>
</protein>
<keyword evidence="12" id="KW-1015">Disulfide bond</keyword>
<sequence>MKKANKSRNDTWNVPVDVGFRYLTRLHFSEVGLKIARNDDLVFKVLINEIIAQTNIETVKESIENSIPRYRDYMVMMRGHKREGRRDILISLLSYDELIDGKGLLAGIEVFKLSNPDNNLASPNPLPPQQDSPSWIIQTLLSVLDRTNAMATFAVTMLALVNTIVHKLREIWEAGSSEEKNKPSARAERLCRRFSLAEIRLATTNFSDALFIGRGGFGKVYKGLIDKGKTTVAVKRLKSNSRQGAHEFLTEIETLSELRHVNLASLIGYCNEHGEMILVYDYMAGGTLADHLYKLQRENEHCISLTWKQRLNICIGAARGLDYLHTGHGVIHRDVKASNILLDENLVAKVSDFGLAKHENRSTSQSHISTKVKGTKGYLDAHYMSTGKLTRKSDTYAFGVVLLEVLCGRPAVDLMLPEDEHILTKWARENISEGKVHEILASSLRDEISEGSLKAFVEIAERCLLDEPKKRPTMAQVMLQLEFALEQQESKQLLVLNEISSVSYDIRPCNDEIDLSKNLTPRPKEQANSKAVSAGFPSGRKDGRKAKTYKPSRLWPWDAFWNRVKPPKKKELLLSEIDEEICEANIKLNKFDWNTVAAATNQFSTSQLIGQGRNGPVYKAVLPTGQLVAVKRHSSSSVLSLKEFNAEIFFLPNIMHRNIIKLLGYCIHRKEKIAVLEIVSGRRHQQHKPYQESHVLPNYAWKLWNEGKAVDLVDESCVGAFQVEEALRCIQVGLLCTQEEPNHRPEMYSVLKMLEGEEPVLEPQKPPPRASLLYHEATFLMQRSNSMTHYQDGQVVAVKKRSSSSVQGLKELKNELLWLSKLQHQNIIKLLGYCIHRDEKLLVYEFMENRSLDAYGDEGPRQHLPWPLRFNIIMGVARGLLYLHQDSGLRIIHKHIKTNNILLDAEMNPKISDFDFARTLAEHQTESETACIVGTYGYIPPEYFMHGKYSFKTDVYSFGITVLEIVSGRRNYCYTLTEERMTLLHYAWVPRNEGKAVDLVDESLGGAFAVEEALRCIQVGLLCTQDEPYHRPEMRSVIKMLEGKELILEPHPPASLVHDDAASGCSDATFEYDDTLQR</sequence>
<dbReference type="PANTHER" id="PTHR27006:SF606">
    <property type="entry name" value="INTERLEUKIN-1 RECEPTOR-ASSOCIATED KINASE 4"/>
    <property type="match status" value="1"/>
</dbReference>
<evidence type="ECO:0000256" key="8">
    <source>
        <dbReference type="ARBA" id="ARBA00022777"/>
    </source>
</evidence>
<accession>A0AAW2RD72</accession>
<dbReference type="GO" id="GO:0005524">
    <property type="term" value="F:ATP binding"/>
    <property type="evidence" value="ECO:0007669"/>
    <property type="project" value="UniProtKB-UniRule"/>
</dbReference>
<name>A0AAW2RD72_SESRA</name>
<dbReference type="GO" id="GO:0016020">
    <property type="term" value="C:membrane"/>
    <property type="evidence" value="ECO:0007669"/>
    <property type="project" value="UniProtKB-SubCell"/>
</dbReference>
<evidence type="ECO:0000256" key="2">
    <source>
        <dbReference type="ARBA" id="ARBA00012513"/>
    </source>
</evidence>
<dbReference type="InterPro" id="IPR001245">
    <property type="entry name" value="Ser-Thr/Tyr_kinase_cat_dom"/>
</dbReference>
<keyword evidence="14" id="KW-0325">Glycoprotein</keyword>
<keyword evidence="11" id="KW-0472">Membrane</keyword>
<evidence type="ECO:0000256" key="9">
    <source>
        <dbReference type="ARBA" id="ARBA00022840"/>
    </source>
</evidence>
<feature type="domain" description="Protein kinase" evidence="19">
    <location>
        <begin position="603"/>
        <end position="1047"/>
    </location>
</feature>
<evidence type="ECO:0000256" key="11">
    <source>
        <dbReference type="ARBA" id="ARBA00023136"/>
    </source>
</evidence>
<evidence type="ECO:0000256" key="16">
    <source>
        <dbReference type="ARBA" id="ARBA00048679"/>
    </source>
</evidence>
<comment type="caution">
    <text evidence="20">The sequence shown here is derived from an EMBL/GenBank/DDBJ whole genome shotgun (WGS) entry which is preliminary data.</text>
</comment>
<proteinExistence type="predicted"/>
<evidence type="ECO:0000256" key="4">
    <source>
        <dbReference type="ARBA" id="ARBA00022679"/>
    </source>
</evidence>
<reference evidence="20" key="2">
    <citation type="journal article" date="2024" name="Plant">
        <title>Genomic evolution and insights into agronomic trait innovations of Sesamum species.</title>
        <authorList>
            <person name="Miao H."/>
            <person name="Wang L."/>
            <person name="Qu L."/>
            <person name="Liu H."/>
            <person name="Sun Y."/>
            <person name="Le M."/>
            <person name="Wang Q."/>
            <person name="Wei S."/>
            <person name="Zheng Y."/>
            <person name="Lin W."/>
            <person name="Duan Y."/>
            <person name="Cao H."/>
            <person name="Xiong S."/>
            <person name="Wang X."/>
            <person name="Wei L."/>
            <person name="Li C."/>
            <person name="Ma Q."/>
            <person name="Ju M."/>
            <person name="Zhao R."/>
            <person name="Li G."/>
            <person name="Mu C."/>
            <person name="Tian Q."/>
            <person name="Mei H."/>
            <person name="Zhang T."/>
            <person name="Gao T."/>
            <person name="Zhang H."/>
        </authorList>
    </citation>
    <scope>NUCLEOTIDE SEQUENCE</scope>
    <source>
        <strain evidence="20">G02</strain>
    </source>
</reference>
<keyword evidence="8 20" id="KW-0418">Kinase</keyword>
<dbReference type="PROSITE" id="PS50011">
    <property type="entry name" value="PROTEIN_KINASE_DOM"/>
    <property type="match status" value="2"/>
</dbReference>
<dbReference type="Gene3D" id="3.30.200.20">
    <property type="entry name" value="Phosphorylase Kinase, domain 1"/>
    <property type="match status" value="3"/>
</dbReference>
<organism evidence="20">
    <name type="scientific">Sesamum radiatum</name>
    <name type="common">Black benniseed</name>
    <dbReference type="NCBI Taxonomy" id="300843"/>
    <lineage>
        <taxon>Eukaryota</taxon>
        <taxon>Viridiplantae</taxon>
        <taxon>Streptophyta</taxon>
        <taxon>Embryophyta</taxon>
        <taxon>Tracheophyta</taxon>
        <taxon>Spermatophyta</taxon>
        <taxon>Magnoliopsida</taxon>
        <taxon>eudicotyledons</taxon>
        <taxon>Gunneridae</taxon>
        <taxon>Pentapetalae</taxon>
        <taxon>asterids</taxon>
        <taxon>lamiids</taxon>
        <taxon>Lamiales</taxon>
        <taxon>Pedaliaceae</taxon>
        <taxon>Sesamum</taxon>
    </lineage>
</organism>
<comment type="catalytic activity">
    <reaction evidence="16">
        <text>L-seryl-[protein] + ATP = O-phospho-L-seryl-[protein] + ADP + H(+)</text>
        <dbReference type="Rhea" id="RHEA:17989"/>
        <dbReference type="Rhea" id="RHEA-COMP:9863"/>
        <dbReference type="Rhea" id="RHEA-COMP:11604"/>
        <dbReference type="ChEBI" id="CHEBI:15378"/>
        <dbReference type="ChEBI" id="CHEBI:29999"/>
        <dbReference type="ChEBI" id="CHEBI:30616"/>
        <dbReference type="ChEBI" id="CHEBI:83421"/>
        <dbReference type="ChEBI" id="CHEBI:456216"/>
        <dbReference type="EC" id="2.7.11.1"/>
    </reaction>
</comment>
<reference evidence="20" key="1">
    <citation type="submission" date="2020-06" db="EMBL/GenBank/DDBJ databases">
        <authorList>
            <person name="Li T."/>
            <person name="Hu X."/>
            <person name="Zhang T."/>
            <person name="Song X."/>
            <person name="Zhang H."/>
            <person name="Dai N."/>
            <person name="Sheng W."/>
            <person name="Hou X."/>
            <person name="Wei L."/>
        </authorList>
    </citation>
    <scope>NUCLEOTIDE SEQUENCE</scope>
    <source>
        <strain evidence="20">G02</strain>
        <tissue evidence="20">Leaf</tissue>
    </source>
</reference>
<keyword evidence="5" id="KW-0812">Transmembrane</keyword>
<dbReference type="GO" id="GO:0004674">
    <property type="term" value="F:protein serine/threonine kinase activity"/>
    <property type="evidence" value="ECO:0007669"/>
    <property type="project" value="UniProtKB-KW"/>
</dbReference>
<dbReference type="CDD" id="cd14066">
    <property type="entry name" value="STKc_IRAK"/>
    <property type="match status" value="1"/>
</dbReference>
<dbReference type="SUPFAM" id="SSF56112">
    <property type="entry name" value="Protein kinase-like (PK-like)"/>
    <property type="match status" value="3"/>
</dbReference>
<evidence type="ECO:0000256" key="15">
    <source>
        <dbReference type="ARBA" id="ARBA00047899"/>
    </source>
</evidence>
<dbReference type="Pfam" id="PF07714">
    <property type="entry name" value="PK_Tyr_Ser-Thr"/>
    <property type="match status" value="2"/>
</dbReference>
<dbReference type="EMBL" id="JACGWJ010000013">
    <property type="protein sequence ID" value="KAL0377606.1"/>
    <property type="molecule type" value="Genomic_DNA"/>
</dbReference>
<comment type="catalytic activity">
    <reaction evidence="15">
        <text>L-threonyl-[protein] + ATP = O-phospho-L-threonyl-[protein] + ADP + H(+)</text>
        <dbReference type="Rhea" id="RHEA:46608"/>
        <dbReference type="Rhea" id="RHEA-COMP:11060"/>
        <dbReference type="Rhea" id="RHEA-COMP:11605"/>
        <dbReference type="ChEBI" id="CHEBI:15378"/>
        <dbReference type="ChEBI" id="CHEBI:30013"/>
        <dbReference type="ChEBI" id="CHEBI:30616"/>
        <dbReference type="ChEBI" id="CHEBI:61977"/>
        <dbReference type="ChEBI" id="CHEBI:456216"/>
        <dbReference type="EC" id="2.7.11.1"/>
    </reaction>
</comment>
<feature type="domain" description="Protein kinase" evidence="19">
    <location>
        <begin position="206"/>
        <end position="484"/>
    </location>
</feature>
<dbReference type="FunFam" id="1.10.510.10:FF:000287">
    <property type="entry name" value="probable LRR receptor-like serine/threonine-protein kinase RKF3"/>
    <property type="match status" value="1"/>
</dbReference>
<evidence type="ECO:0000256" key="6">
    <source>
        <dbReference type="ARBA" id="ARBA00022729"/>
    </source>
</evidence>
<dbReference type="InterPro" id="IPR000719">
    <property type="entry name" value="Prot_kinase_dom"/>
</dbReference>
<dbReference type="Pfam" id="PF00069">
    <property type="entry name" value="Pkinase"/>
    <property type="match status" value="1"/>
</dbReference>
<evidence type="ECO:0000256" key="12">
    <source>
        <dbReference type="ARBA" id="ARBA00023157"/>
    </source>
</evidence>